<proteinExistence type="predicted"/>
<evidence type="ECO:0000313" key="1">
    <source>
        <dbReference type="EMBL" id="CAH8334269.1"/>
    </source>
</evidence>
<gene>
    <name evidence="1" type="ORF">ERUC_LOCUS13072</name>
</gene>
<name>A0ABC8JVX6_ERUVS</name>
<sequence>MLGCWNERNARLLEWNEMLVVSLGSLTNDKRKGKAGVEEERYDEAPEELESFSYCSKKGGSCLKRIIASRNQIF</sequence>
<dbReference type="AlphaFoldDB" id="A0ABC8JVX6"/>
<organism evidence="1 2">
    <name type="scientific">Eruca vesicaria subsp. sativa</name>
    <name type="common">Garden rocket</name>
    <name type="synonym">Eruca sativa</name>
    <dbReference type="NCBI Taxonomy" id="29727"/>
    <lineage>
        <taxon>Eukaryota</taxon>
        <taxon>Viridiplantae</taxon>
        <taxon>Streptophyta</taxon>
        <taxon>Embryophyta</taxon>
        <taxon>Tracheophyta</taxon>
        <taxon>Spermatophyta</taxon>
        <taxon>Magnoliopsida</taxon>
        <taxon>eudicotyledons</taxon>
        <taxon>Gunneridae</taxon>
        <taxon>Pentapetalae</taxon>
        <taxon>rosids</taxon>
        <taxon>malvids</taxon>
        <taxon>Brassicales</taxon>
        <taxon>Brassicaceae</taxon>
        <taxon>Brassiceae</taxon>
        <taxon>Eruca</taxon>
    </lineage>
</organism>
<accession>A0ABC8JVX6</accession>
<protein>
    <submittedName>
        <fullName evidence="1">Uncharacterized protein</fullName>
    </submittedName>
</protein>
<dbReference type="EMBL" id="CAKOAT010124377">
    <property type="protein sequence ID" value="CAH8334269.1"/>
    <property type="molecule type" value="Genomic_DNA"/>
</dbReference>
<evidence type="ECO:0000313" key="2">
    <source>
        <dbReference type="Proteomes" id="UP001642260"/>
    </source>
</evidence>
<dbReference type="Proteomes" id="UP001642260">
    <property type="component" value="Unassembled WGS sequence"/>
</dbReference>
<reference evidence="1 2" key="1">
    <citation type="submission" date="2022-03" db="EMBL/GenBank/DDBJ databases">
        <authorList>
            <person name="Macdonald S."/>
            <person name="Ahmed S."/>
            <person name="Newling K."/>
        </authorList>
    </citation>
    <scope>NUCLEOTIDE SEQUENCE [LARGE SCALE GENOMIC DNA]</scope>
</reference>
<comment type="caution">
    <text evidence="1">The sequence shown here is derived from an EMBL/GenBank/DDBJ whole genome shotgun (WGS) entry which is preliminary data.</text>
</comment>
<keyword evidence="2" id="KW-1185">Reference proteome</keyword>